<accession>A0A8K0G1F6</accession>
<evidence type="ECO:0000256" key="2">
    <source>
        <dbReference type="ARBA" id="ARBA00022741"/>
    </source>
</evidence>
<evidence type="ECO:0000313" key="5">
    <source>
        <dbReference type="EMBL" id="KAF2884772.1"/>
    </source>
</evidence>
<evidence type="ECO:0000256" key="4">
    <source>
        <dbReference type="RuleBase" id="RU003330"/>
    </source>
</evidence>
<dbReference type="Pfam" id="PF00406">
    <property type="entry name" value="ADK"/>
    <property type="match status" value="1"/>
</dbReference>
<name>A0A8K0G1F6_IGNLU</name>
<dbReference type="Proteomes" id="UP000801492">
    <property type="component" value="Unassembled WGS sequence"/>
</dbReference>
<protein>
    <recommendedName>
        <fullName evidence="7">Adenylate kinase</fullName>
    </recommendedName>
</protein>
<keyword evidence="3 4" id="KW-0418">Kinase</keyword>
<keyword evidence="1 4" id="KW-0808">Transferase</keyword>
<evidence type="ECO:0000256" key="3">
    <source>
        <dbReference type="ARBA" id="ARBA00022777"/>
    </source>
</evidence>
<dbReference type="SUPFAM" id="SSF52540">
    <property type="entry name" value="P-loop containing nucleoside triphosphate hydrolases"/>
    <property type="match status" value="1"/>
</dbReference>
<dbReference type="GO" id="GO:0006139">
    <property type="term" value="P:nucleobase-containing compound metabolic process"/>
    <property type="evidence" value="ECO:0007669"/>
    <property type="project" value="InterPro"/>
</dbReference>
<dbReference type="GO" id="GO:0019205">
    <property type="term" value="F:nucleobase-containing compound kinase activity"/>
    <property type="evidence" value="ECO:0007669"/>
    <property type="project" value="InterPro"/>
</dbReference>
<evidence type="ECO:0000313" key="6">
    <source>
        <dbReference type="Proteomes" id="UP000801492"/>
    </source>
</evidence>
<keyword evidence="2" id="KW-0547">Nucleotide-binding</keyword>
<dbReference type="PANTHER" id="PTHR23359">
    <property type="entry name" value="NUCLEOTIDE KINASE"/>
    <property type="match status" value="1"/>
</dbReference>
<comment type="caution">
    <text evidence="5">The sequence shown here is derived from an EMBL/GenBank/DDBJ whole genome shotgun (WGS) entry which is preliminary data.</text>
</comment>
<dbReference type="InterPro" id="IPR000850">
    <property type="entry name" value="Adenylat/UMP-CMP_kin"/>
</dbReference>
<evidence type="ECO:0008006" key="7">
    <source>
        <dbReference type="Google" id="ProtNLM"/>
    </source>
</evidence>
<keyword evidence="6" id="KW-1185">Reference proteome</keyword>
<dbReference type="EMBL" id="VTPC01090131">
    <property type="protein sequence ID" value="KAF2884772.1"/>
    <property type="molecule type" value="Genomic_DNA"/>
</dbReference>
<dbReference type="GO" id="GO:0005524">
    <property type="term" value="F:ATP binding"/>
    <property type="evidence" value="ECO:0007669"/>
    <property type="project" value="InterPro"/>
</dbReference>
<dbReference type="AlphaFoldDB" id="A0A8K0G1F6"/>
<dbReference type="Gene3D" id="3.40.50.300">
    <property type="entry name" value="P-loop containing nucleotide triphosphate hydrolases"/>
    <property type="match status" value="1"/>
</dbReference>
<dbReference type="InterPro" id="IPR027417">
    <property type="entry name" value="P-loop_NTPase"/>
</dbReference>
<organism evidence="5 6">
    <name type="scientific">Ignelater luminosus</name>
    <name type="common">Cucubano</name>
    <name type="synonym">Pyrophorus luminosus</name>
    <dbReference type="NCBI Taxonomy" id="2038154"/>
    <lineage>
        <taxon>Eukaryota</taxon>
        <taxon>Metazoa</taxon>
        <taxon>Ecdysozoa</taxon>
        <taxon>Arthropoda</taxon>
        <taxon>Hexapoda</taxon>
        <taxon>Insecta</taxon>
        <taxon>Pterygota</taxon>
        <taxon>Neoptera</taxon>
        <taxon>Endopterygota</taxon>
        <taxon>Coleoptera</taxon>
        <taxon>Polyphaga</taxon>
        <taxon>Elateriformia</taxon>
        <taxon>Elateroidea</taxon>
        <taxon>Elateridae</taxon>
        <taxon>Agrypninae</taxon>
        <taxon>Pyrophorini</taxon>
        <taxon>Ignelater</taxon>
    </lineage>
</organism>
<reference evidence="5" key="1">
    <citation type="submission" date="2019-08" db="EMBL/GenBank/DDBJ databases">
        <title>The genome of the North American firefly Photinus pyralis.</title>
        <authorList>
            <consortium name="Photinus pyralis genome working group"/>
            <person name="Fallon T.R."/>
            <person name="Sander Lower S.E."/>
            <person name="Weng J.-K."/>
        </authorList>
    </citation>
    <scope>NUCLEOTIDE SEQUENCE</scope>
    <source>
        <strain evidence="5">TRF0915ILg1</strain>
        <tissue evidence="5">Whole body</tissue>
    </source>
</reference>
<sequence length="229" mass="25474">MGGVFTCLEEVPDLQRLQYDMTPIKSNPVPIVWLVGPPGSGRTTQGQALSENLGFENIKISNLLKDEAEKETDRGRIIKDSMSNNQSKKLPDTLVVDLIKEAMLQKAPTAKGFVLNGFPRTNKQATLFVKEIGDVDVVVYLYSETQVLVTRTQEKRGGRVDPETIKRDIQNCIKEVKDSVSKFGAKMEKIHTDAPPGDVYGRIEAAINVRLNIKPSASFNDQLPMMQEL</sequence>
<comment type="similarity">
    <text evidence="4">Belongs to the adenylate kinase family.</text>
</comment>
<dbReference type="CDD" id="cd01428">
    <property type="entry name" value="ADK"/>
    <property type="match status" value="1"/>
</dbReference>
<gene>
    <name evidence="5" type="ORF">ILUMI_21379</name>
</gene>
<proteinExistence type="inferred from homology"/>
<evidence type="ECO:0000256" key="1">
    <source>
        <dbReference type="ARBA" id="ARBA00022679"/>
    </source>
</evidence>
<dbReference type="PRINTS" id="PR00094">
    <property type="entry name" value="ADENYLTKNASE"/>
</dbReference>
<dbReference type="OrthoDB" id="442176at2759"/>